<protein>
    <submittedName>
        <fullName evidence="2">Uncharacterized protein</fullName>
    </submittedName>
</protein>
<dbReference type="Proteomes" id="UP000645517">
    <property type="component" value="Unassembled WGS sequence"/>
</dbReference>
<proteinExistence type="predicted"/>
<feature type="compositionally biased region" description="Acidic residues" evidence="1">
    <location>
        <begin position="53"/>
        <end position="63"/>
    </location>
</feature>
<name>A0ABQ2JCY7_9DEIO</name>
<sequence>MPRLTRELRGDLSVTATVTFDVPDHATPDEIFAAALNAPRTWQDADGTPVSGDIDDIQFSEDD</sequence>
<keyword evidence="3" id="KW-1185">Reference proteome</keyword>
<dbReference type="RefSeq" id="WP_189058113.1">
    <property type="nucleotide sequence ID" value="NZ_BMOR01000016.1"/>
</dbReference>
<evidence type="ECO:0000313" key="3">
    <source>
        <dbReference type="Proteomes" id="UP000645517"/>
    </source>
</evidence>
<accession>A0ABQ2JCY7</accession>
<evidence type="ECO:0000313" key="2">
    <source>
        <dbReference type="EMBL" id="GGN42773.1"/>
    </source>
</evidence>
<dbReference type="EMBL" id="BMOR01000016">
    <property type="protein sequence ID" value="GGN42773.1"/>
    <property type="molecule type" value="Genomic_DNA"/>
</dbReference>
<evidence type="ECO:0000256" key="1">
    <source>
        <dbReference type="SAM" id="MobiDB-lite"/>
    </source>
</evidence>
<reference evidence="3" key="1">
    <citation type="journal article" date="2019" name="Int. J. Syst. Evol. Microbiol.">
        <title>The Global Catalogue of Microorganisms (GCM) 10K type strain sequencing project: providing services to taxonomists for standard genome sequencing and annotation.</title>
        <authorList>
            <consortium name="The Broad Institute Genomics Platform"/>
            <consortium name="The Broad Institute Genome Sequencing Center for Infectious Disease"/>
            <person name="Wu L."/>
            <person name="Ma J."/>
        </authorList>
    </citation>
    <scope>NUCLEOTIDE SEQUENCE [LARGE SCALE GENOMIC DNA]</scope>
    <source>
        <strain evidence="3">JCM 16918</strain>
    </source>
</reference>
<gene>
    <name evidence="2" type="ORF">GCM10010842_29540</name>
</gene>
<comment type="caution">
    <text evidence="2">The sequence shown here is derived from an EMBL/GenBank/DDBJ whole genome shotgun (WGS) entry which is preliminary data.</text>
</comment>
<feature type="region of interest" description="Disordered" evidence="1">
    <location>
        <begin position="42"/>
        <end position="63"/>
    </location>
</feature>
<organism evidence="2 3">
    <name type="scientific">Deinococcus daejeonensis</name>
    <dbReference type="NCBI Taxonomy" id="1007098"/>
    <lineage>
        <taxon>Bacteria</taxon>
        <taxon>Thermotogati</taxon>
        <taxon>Deinococcota</taxon>
        <taxon>Deinococci</taxon>
        <taxon>Deinococcales</taxon>
        <taxon>Deinococcaceae</taxon>
        <taxon>Deinococcus</taxon>
    </lineage>
</organism>